<sequence length="482" mass="51650">MPSAYSLLALAALPAVVVSAPFSNSPLSKRASSNQIFSPPSSSPTSASANYVGANNATLPKTSVVSGKSFDRIVQIWLENTDAAVASTTPAFQKLAAQGLTLSSYYAVTHPSEPNYIASVAGDFFGLSDDAFYHVPENITTVFDLLDDGGKAAKPISYACYQENMPYDGYTGFNYTSKNYITPGAKDYAYYQRKHNPCAIMDYVSGDKTRALRNRNFNDFAADVNAGVLPQWVFITPNMVNDGHDTGPAFFSNWTDYFLTPLLTNKNFNDDKTLVLLTFDENDSYNDPNQIMTIALGGALPKNLVSKADDTYLTHYSAISTVEANWELKNLGRGDVNKTMSNVFPWVAQTVGYTNVQVAEEDRPMTNLTGLFAGPFSSTRYQPFTAPTDQNAKGAGGQGVLLKPSLNKSYTLASAPAPVNLTANHQTNPYSSDPGFDNSKLSVSSQTSTSSSKSGAASFTKPSALSAISATALLAIGASLLL</sequence>
<gene>
    <name evidence="1" type="ORF">IE53DRAFT_387729</name>
</gene>
<proteinExistence type="predicted"/>
<evidence type="ECO:0000313" key="2">
    <source>
        <dbReference type="Proteomes" id="UP000245626"/>
    </source>
</evidence>
<organism evidence="1 2">
    <name type="scientific">Violaceomyces palustris</name>
    <dbReference type="NCBI Taxonomy" id="1673888"/>
    <lineage>
        <taxon>Eukaryota</taxon>
        <taxon>Fungi</taxon>
        <taxon>Dikarya</taxon>
        <taxon>Basidiomycota</taxon>
        <taxon>Ustilaginomycotina</taxon>
        <taxon>Ustilaginomycetes</taxon>
        <taxon>Violaceomycetales</taxon>
        <taxon>Violaceomycetaceae</taxon>
        <taxon>Violaceomyces</taxon>
    </lineage>
</organism>
<keyword evidence="2" id="KW-1185">Reference proteome</keyword>
<name>A0ACD0NW36_9BASI</name>
<protein>
    <submittedName>
        <fullName evidence="1">Uncharacterized protein</fullName>
    </submittedName>
</protein>
<evidence type="ECO:0000313" key="1">
    <source>
        <dbReference type="EMBL" id="PWN50006.1"/>
    </source>
</evidence>
<reference evidence="1 2" key="1">
    <citation type="journal article" date="2018" name="Mol. Biol. Evol.">
        <title>Broad Genomic Sampling Reveals a Smut Pathogenic Ancestry of the Fungal Clade Ustilaginomycotina.</title>
        <authorList>
            <person name="Kijpornyongpan T."/>
            <person name="Mondo S.J."/>
            <person name="Barry K."/>
            <person name="Sandor L."/>
            <person name="Lee J."/>
            <person name="Lipzen A."/>
            <person name="Pangilinan J."/>
            <person name="LaButti K."/>
            <person name="Hainaut M."/>
            <person name="Henrissat B."/>
            <person name="Grigoriev I.V."/>
            <person name="Spatafora J.W."/>
            <person name="Aime M.C."/>
        </authorList>
    </citation>
    <scope>NUCLEOTIDE SEQUENCE [LARGE SCALE GENOMIC DNA]</scope>
    <source>
        <strain evidence="1 2">SA 807</strain>
    </source>
</reference>
<dbReference type="Proteomes" id="UP000245626">
    <property type="component" value="Unassembled WGS sequence"/>
</dbReference>
<accession>A0ACD0NW36</accession>
<dbReference type="EMBL" id="KZ819980">
    <property type="protein sequence ID" value="PWN50006.1"/>
    <property type="molecule type" value="Genomic_DNA"/>
</dbReference>